<evidence type="ECO:0000256" key="1">
    <source>
        <dbReference type="ARBA" id="ARBA00022676"/>
    </source>
</evidence>
<evidence type="ECO:0000313" key="3">
    <source>
        <dbReference type="EMBL" id="MBB2150971.1"/>
    </source>
</evidence>
<dbReference type="Gene3D" id="3.40.50.11350">
    <property type="match status" value="1"/>
</dbReference>
<reference evidence="3 4" key="1">
    <citation type="submission" date="2019-11" db="EMBL/GenBank/DDBJ databases">
        <title>Description of Pedobacter sp. LMG 31462T.</title>
        <authorList>
            <person name="Carlier A."/>
            <person name="Qi S."/>
            <person name="Vandamme P."/>
        </authorList>
    </citation>
    <scope>NUCLEOTIDE SEQUENCE [LARGE SCALE GENOMIC DNA]</scope>
    <source>
        <strain evidence="3 4">LMG 31462</strain>
    </source>
</reference>
<comment type="caution">
    <text evidence="3">The sequence shown here is derived from an EMBL/GenBank/DDBJ whole genome shotgun (WGS) entry which is preliminary data.</text>
</comment>
<sequence length="285" mass="33573">MKIIRFLGGLGNQMFQYALYKAMEKRFPDVRADLTGFKDYALHNGLELERIFDIQLTRFTPVINDLYNTDNRNWVLRKLRRLLNLKNAYKRDDLPFSFDPEVFQNSGFLYYWGYWQNQGYFIDIAEEIKTAFTFKLPLNKENEQVLQQIKDANSIAVHIRRGDYLKDPLLGGCCGKEYYQQAIALMQKKTLSPRFFIFSDDISWCKENLELTDATFISWNKGQDSYIDMQLMSQCKHHIIANSSFSWWAAWLNQNPDKIIIGPKKWVSDPQYAGNSILPPNWIQL</sequence>
<accession>A0ABR6F0K9</accession>
<proteinExistence type="predicted"/>
<dbReference type="PANTHER" id="PTHR11927">
    <property type="entry name" value="GALACTOSIDE 2-L-FUCOSYLTRANSFERASE"/>
    <property type="match status" value="1"/>
</dbReference>
<evidence type="ECO:0000313" key="4">
    <source>
        <dbReference type="Proteomes" id="UP000636110"/>
    </source>
</evidence>
<dbReference type="EMBL" id="WNXC01000008">
    <property type="protein sequence ID" value="MBB2150971.1"/>
    <property type="molecule type" value="Genomic_DNA"/>
</dbReference>
<dbReference type="Pfam" id="PF01531">
    <property type="entry name" value="Glyco_transf_11"/>
    <property type="match status" value="1"/>
</dbReference>
<keyword evidence="4" id="KW-1185">Reference proteome</keyword>
<organism evidence="3 4">
    <name type="scientific">Pedobacter gandavensis</name>
    <dbReference type="NCBI Taxonomy" id="2679963"/>
    <lineage>
        <taxon>Bacteria</taxon>
        <taxon>Pseudomonadati</taxon>
        <taxon>Bacteroidota</taxon>
        <taxon>Sphingobacteriia</taxon>
        <taxon>Sphingobacteriales</taxon>
        <taxon>Sphingobacteriaceae</taxon>
        <taxon>Pedobacter</taxon>
    </lineage>
</organism>
<dbReference type="InterPro" id="IPR002516">
    <property type="entry name" value="Glyco_trans_11"/>
</dbReference>
<dbReference type="CDD" id="cd11301">
    <property type="entry name" value="Fut1_Fut2_like"/>
    <property type="match status" value="1"/>
</dbReference>
<gene>
    <name evidence="3" type="ORF">GM920_18895</name>
</gene>
<dbReference type="PANTHER" id="PTHR11927:SF9">
    <property type="entry name" value="L-FUCOSYLTRANSFERASE"/>
    <property type="match status" value="1"/>
</dbReference>
<dbReference type="Proteomes" id="UP000636110">
    <property type="component" value="Unassembled WGS sequence"/>
</dbReference>
<keyword evidence="2" id="KW-0808">Transferase</keyword>
<evidence type="ECO:0000256" key="2">
    <source>
        <dbReference type="ARBA" id="ARBA00022679"/>
    </source>
</evidence>
<name>A0ABR6F0K9_9SPHI</name>
<keyword evidence="1" id="KW-0328">Glycosyltransferase</keyword>
<protein>
    <submittedName>
        <fullName evidence="3">Alpha-1,2-fucosyltransferase</fullName>
    </submittedName>
</protein>